<gene>
    <name evidence="2" type="ORF">H206_03381</name>
</gene>
<dbReference type="Pfam" id="PF14280">
    <property type="entry name" value="DUF4365"/>
    <property type="match status" value="1"/>
</dbReference>
<reference evidence="2 3" key="1">
    <citation type="submission" date="2017-01" db="EMBL/GenBank/DDBJ databases">
        <title>The cable genome- insights into the physiology and evolution of filamentous bacteria capable of sulfide oxidation via long distance electron transfer.</title>
        <authorList>
            <person name="Schreiber L."/>
            <person name="Bjerg J.T."/>
            <person name="Boggild A."/>
            <person name="Van De Vossenberg J."/>
            <person name="Meysman F."/>
            <person name="Nielsen L.P."/>
            <person name="Schramm A."/>
            <person name="Kjeldsen K.U."/>
        </authorList>
    </citation>
    <scope>NUCLEOTIDE SEQUENCE [LARGE SCALE GENOMIC DNA]</scope>
    <source>
        <strain evidence="2">MCF</strain>
    </source>
</reference>
<keyword evidence="3" id="KW-1185">Reference proteome</keyword>
<accession>A0A3S4TBF6</accession>
<dbReference type="Proteomes" id="UP000287853">
    <property type="component" value="Unassembled WGS sequence"/>
</dbReference>
<name>A0A3S4TBF6_9BACT</name>
<dbReference type="InterPro" id="IPR025375">
    <property type="entry name" value="DUF4365"/>
</dbReference>
<sequence>MKYKKTNEVERRGVCIAGELFESLGFAFREQTVNDCGIDAHAELIQLEQPTGQLLGIQVKSGPSYLSKKCETGFVFPIDKDHVEYWLNHALPVLVCLCDVEAKNVYWQVVTNETAISTGKGYKFIVPSTQRIDSSSRGPLQQLLTPIIPANRYTIFETDDDSHGAAKRYSFKVVINSSATKAEIATIVRQVTNEGAKRRYYRNHLVEGRWGDSDAHVVSTFIYPTAEDYSRGLWICRSRWIHEGLEKQFRPVEFEGENVGDNIIVDWYEGYEKLSACLSEDTASKEEFFSAILPMMNELKILFQQVETNLLEYNENNINEEIFLARTEEPLKRAHELYLKGIDLPFAAPFECRDVEDKFQAVASSFDNMWIHYAEESRHNLTKENRLYLSLRQCESVRKDLQGFEYELEKIR</sequence>
<dbReference type="AlphaFoldDB" id="A0A3S4TBF6"/>
<evidence type="ECO:0000313" key="3">
    <source>
        <dbReference type="Proteomes" id="UP000287853"/>
    </source>
</evidence>
<evidence type="ECO:0000259" key="1">
    <source>
        <dbReference type="Pfam" id="PF14280"/>
    </source>
</evidence>
<proteinExistence type="predicted"/>
<dbReference type="EMBL" id="MTKO01000042">
    <property type="protein sequence ID" value="RWX47047.1"/>
    <property type="molecule type" value="Genomic_DNA"/>
</dbReference>
<evidence type="ECO:0000313" key="2">
    <source>
        <dbReference type="EMBL" id="RWX47047.1"/>
    </source>
</evidence>
<organism evidence="2 3">
    <name type="scientific">Candidatus Electrothrix aarhusensis</name>
    <dbReference type="NCBI Taxonomy" id="1859131"/>
    <lineage>
        <taxon>Bacteria</taxon>
        <taxon>Pseudomonadati</taxon>
        <taxon>Thermodesulfobacteriota</taxon>
        <taxon>Desulfobulbia</taxon>
        <taxon>Desulfobulbales</taxon>
        <taxon>Desulfobulbaceae</taxon>
        <taxon>Candidatus Electrothrix</taxon>
    </lineage>
</organism>
<comment type="caution">
    <text evidence="2">The sequence shown here is derived from an EMBL/GenBank/DDBJ whole genome shotgun (WGS) entry which is preliminary data.</text>
</comment>
<protein>
    <recommendedName>
        <fullName evidence="1">DUF4365 domain-containing protein</fullName>
    </recommendedName>
</protein>
<feature type="domain" description="DUF4365" evidence="1">
    <location>
        <begin position="10"/>
        <end position="142"/>
    </location>
</feature>